<dbReference type="CDD" id="cd01651">
    <property type="entry name" value="RT_G2_intron"/>
    <property type="match status" value="1"/>
</dbReference>
<dbReference type="EMBL" id="JAHLDG010000018">
    <property type="protein sequence ID" value="MBU3220654.1"/>
    <property type="molecule type" value="Genomic_DNA"/>
</dbReference>
<protein>
    <submittedName>
        <fullName evidence="2">Group II intron reverse transcriptase/maturase</fullName>
        <ecNumber evidence="2">2.7.7.49</ecNumber>
    </submittedName>
</protein>
<feature type="domain" description="Reverse transcriptase" evidence="1">
    <location>
        <begin position="28"/>
        <end position="266"/>
    </location>
</feature>
<comment type="caution">
    <text evidence="2">The sequence shown here is derived from an EMBL/GenBank/DDBJ whole genome shotgun (WGS) entry which is preliminary data.</text>
</comment>
<keyword evidence="2" id="KW-0548">Nucleotidyltransferase</keyword>
<dbReference type="NCBIfam" id="TIGR04416">
    <property type="entry name" value="group_II_RT_mat"/>
    <property type="match status" value="1"/>
</dbReference>
<dbReference type="InterPro" id="IPR051083">
    <property type="entry name" value="GrpII_Intron_Splice-Mob/Def"/>
</dbReference>
<evidence type="ECO:0000313" key="2">
    <source>
        <dbReference type="EMBL" id="MBU3220654.1"/>
    </source>
</evidence>
<dbReference type="InterPro" id="IPR030931">
    <property type="entry name" value="Group_II_RT_mat"/>
</dbReference>
<evidence type="ECO:0000313" key="3">
    <source>
        <dbReference type="Proteomes" id="UP000740830"/>
    </source>
</evidence>
<feature type="non-terminal residue" evidence="2">
    <location>
        <position position="1"/>
    </location>
</feature>
<dbReference type="GO" id="GO:0003964">
    <property type="term" value="F:RNA-directed DNA polymerase activity"/>
    <property type="evidence" value="ECO:0007669"/>
    <property type="project" value="UniProtKB-KW"/>
</dbReference>
<keyword evidence="2" id="KW-0808">Transferase</keyword>
<dbReference type="Pfam" id="PF00078">
    <property type="entry name" value="RVT_1"/>
    <property type="match status" value="1"/>
</dbReference>
<proteinExistence type="predicted"/>
<dbReference type="EC" id="2.7.7.49" evidence="2"/>
<gene>
    <name evidence="2" type="primary">ltrA</name>
    <name evidence="2" type="ORF">KPL27_11230</name>
</gene>
<keyword evidence="3" id="KW-1185">Reference proteome</keyword>
<sequence length="266" mass="31400">LSGNKATGVDKVTKKEYEANLEGNIDDLLNRMKVFKYRPQPVRRVYIEKAGSNKKRPLGIPAYEDKIVQLAINKILKAIYEQDFMDNSFGFRENRSCHDALKILNVYLSEKNTNYVVDADIKGFFDNVDHKWMMKFLEHRIDDKNLLRYIGRFLKAGIIENGRFHKVYEGTPQGGIISPTLANIYLHYVLDIWFNNFIRKRCKGEAYIVRYADDFVCCFQYENEAKAFYEALKNRLNKFNLEIAEDKTKILYFGKNAYYDRKFKRL</sequence>
<accession>A0ABS6C570</accession>
<dbReference type="PANTHER" id="PTHR34047:SF8">
    <property type="entry name" value="PROTEIN YKFC"/>
    <property type="match status" value="1"/>
</dbReference>
<organism evidence="2 3">
    <name type="scientific">Clostridium algidicarnis</name>
    <dbReference type="NCBI Taxonomy" id="37659"/>
    <lineage>
        <taxon>Bacteria</taxon>
        <taxon>Bacillati</taxon>
        <taxon>Bacillota</taxon>
        <taxon>Clostridia</taxon>
        <taxon>Eubacteriales</taxon>
        <taxon>Clostridiaceae</taxon>
        <taxon>Clostridium</taxon>
    </lineage>
</organism>
<dbReference type="InterPro" id="IPR000477">
    <property type="entry name" value="RT_dom"/>
</dbReference>
<dbReference type="PANTHER" id="PTHR34047">
    <property type="entry name" value="NUCLEAR INTRON MATURASE 1, MITOCHONDRIAL-RELATED"/>
    <property type="match status" value="1"/>
</dbReference>
<evidence type="ECO:0000259" key="1">
    <source>
        <dbReference type="PROSITE" id="PS50878"/>
    </source>
</evidence>
<dbReference type="RefSeq" id="WP_216132504.1">
    <property type="nucleotide sequence ID" value="NZ_JAHLDG010000018.1"/>
</dbReference>
<name>A0ABS6C570_9CLOT</name>
<keyword evidence="2" id="KW-0695">RNA-directed DNA polymerase</keyword>
<dbReference type="Proteomes" id="UP000740830">
    <property type="component" value="Unassembled WGS sequence"/>
</dbReference>
<dbReference type="PROSITE" id="PS50878">
    <property type="entry name" value="RT_POL"/>
    <property type="match status" value="1"/>
</dbReference>
<reference evidence="2 3" key="1">
    <citation type="submission" date="2021-06" db="EMBL/GenBank/DDBJ databases">
        <title>Clostridia strains as spoilage organisms.</title>
        <authorList>
            <person name="Wambui J."/>
            <person name="Stephan R."/>
            <person name="Stevens M.J.A."/>
        </authorList>
    </citation>
    <scope>NUCLEOTIDE SEQUENCE [LARGE SCALE GENOMIC DNA]</scope>
    <source>
        <strain evidence="2 3">CM013</strain>
    </source>
</reference>